<dbReference type="Gene3D" id="3.90.1140.10">
    <property type="entry name" value="Cyclic phosphodiesterase"/>
    <property type="match status" value="1"/>
</dbReference>
<comment type="caution">
    <text evidence="1">The sequence shown here is derived from an EMBL/GenBank/DDBJ whole genome shotgun (WGS) entry which is preliminary data.</text>
</comment>
<sequence>MVHIQPHTQIAFEDLSGGSSGNYSNPYDALIEGSNDDIKTIQARYASHRTTRNAQQKTKLLDPAFSGVLVDEILRRVHDPTVEPGYDDPRHCLTLWARPPERVRQLVDTVQQKLLAIAPNLWVMPPPNLHLTAIEVNHSQTAETIAALVEAIKPSLPTLVNYTQSHRARLIKPMISYDAQALALSFLPAAGEALPPGRTADEDSYSYHHLRRDLYTTAEKAGVQVASRYVVPSAHLTIARFIDRGDFSDADGKPDPEKMKQLVETVEELNHWLESEFWPKEGDERREGVQWIVGEERGLDCRAGTVWYGGGRSEMVGAGF</sequence>
<name>A0A9P4II92_9PEZI</name>
<evidence type="ECO:0000313" key="2">
    <source>
        <dbReference type="Proteomes" id="UP000799772"/>
    </source>
</evidence>
<dbReference type="EMBL" id="ML978123">
    <property type="protein sequence ID" value="KAF2102035.1"/>
    <property type="molecule type" value="Genomic_DNA"/>
</dbReference>
<reference evidence="1" key="1">
    <citation type="journal article" date="2020" name="Stud. Mycol.">
        <title>101 Dothideomycetes genomes: a test case for predicting lifestyles and emergence of pathogens.</title>
        <authorList>
            <person name="Haridas S."/>
            <person name="Albert R."/>
            <person name="Binder M."/>
            <person name="Bloem J."/>
            <person name="Labutti K."/>
            <person name="Salamov A."/>
            <person name="Andreopoulos B."/>
            <person name="Baker S."/>
            <person name="Barry K."/>
            <person name="Bills G."/>
            <person name="Bluhm B."/>
            <person name="Cannon C."/>
            <person name="Castanera R."/>
            <person name="Culley D."/>
            <person name="Daum C."/>
            <person name="Ezra D."/>
            <person name="Gonzalez J."/>
            <person name="Henrissat B."/>
            <person name="Kuo A."/>
            <person name="Liang C."/>
            <person name="Lipzen A."/>
            <person name="Lutzoni F."/>
            <person name="Magnuson J."/>
            <person name="Mondo S."/>
            <person name="Nolan M."/>
            <person name="Ohm R."/>
            <person name="Pangilinan J."/>
            <person name="Park H.-J."/>
            <person name="Ramirez L."/>
            <person name="Alfaro M."/>
            <person name="Sun H."/>
            <person name="Tritt A."/>
            <person name="Yoshinaga Y."/>
            <person name="Zwiers L.-H."/>
            <person name="Turgeon B."/>
            <person name="Goodwin S."/>
            <person name="Spatafora J."/>
            <person name="Crous P."/>
            <person name="Grigoriev I."/>
        </authorList>
    </citation>
    <scope>NUCLEOTIDE SEQUENCE</scope>
    <source>
        <strain evidence="1">CBS 133067</strain>
    </source>
</reference>
<evidence type="ECO:0008006" key="3">
    <source>
        <dbReference type="Google" id="ProtNLM"/>
    </source>
</evidence>
<dbReference type="OrthoDB" id="2967263at2759"/>
<organism evidence="1 2">
    <name type="scientific">Rhizodiscina lignyota</name>
    <dbReference type="NCBI Taxonomy" id="1504668"/>
    <lineage>
        <taxon>Eukaryota</taxon>
        <taxon>Fungi</taxon>
        <taxon>Dikarya</taxon>
        <taxon>Ascomycota</taxon>
        <taxon>Pezizomycotina</taxon>
        <taxon>Dothideomycetes</taxon>
        <taxon>Pleosporomycetidae</taxon>
        <taxon>Aulographales</taxon>
        <taxon>Rhizodiscinaceae</taxon>
        <taxon>Rhizodiscina</taxon>
    </lineage>
</organism>
<dbReference type="SUPFAM" id="SSF55144">
    <property type="entry name" value="LigT-like"/>
    <property type="match status" value="1"/>
</dbReference>
<dbReference type="InterPro" id="IPR009097">
    <property type="entry name" value="Cyclic_Pdiesterase"/>
</dbReference>
<dbReference type="Proteomes" id="UP000799772">
    <property type="component" value="Unassembled WGS sequence"/>
</dbReference>
<dbReference type="AlphaFoldDB" id="A0A9P4II92"/>
<protein>
    <recommendedName>
        <fullName evidence="3">RNA ligase/cyclic nucleotide phosphodiesterase</fullName>
    </recommendedName>
</protein>
<keyword evidence="2" id="KW-1185">Reference proteome</keyword>
<proteinExistence type="predicted"/>
<evidence type="ECO:0000313" key="1">
    <source>
        <dbReference type="EMBL" id="KAF2102035.1"/>
    </source>
</evidence>
<accession>A0A9P4II92</accession>
<gene>
    <name evidence="1" type="ORF">NA57DRAFT_73470</name>
</gene>